<proteinExistence type="predicted"/>
<dbReference type="EMBL" id="LXQC01000163">
    <property type="protein sequence ID" value="TFE67061.1"/>
    <property type="molecule type" value="Genomic_DNA"/>
</dbReference>
<reference evidence="1 2" key="1">
    <citation type="submission" date="2016-05" db="EMBL/GenBank/DDBJ databases">
        <title>Diversity and Homogeneity among Thermoacidophilic Verrucomicrobia Methanotrophs Linked with Geographical Origin.</title>
        <authorList>
            <person name="Erikstad H.-A."/>
            <person name="Smestad N.B."/>
            <person name="Ceballos R.M."/>
            <person name="Birkeland N.-K."/>
        </authorList>
    </citation>
    <scope>NUCLEOTIDE SEQUENCE [LARGE SCALE GENOMIC DNA]</scope>
    <source>
        <strain evidence="1 2">Phi</strain>
    </source>
</reference>
<dbReference type="Proteomes" id="UP000297713">
    <property type="component" value="Unassembled WGS sequence"/>
</dbReference>
<sequence>MSFGFDSFPVAEAMTPSFEDWRGSFGEEVREVPFLVFFGVTFRFGCDNAITLYSYRKEGGKPSNKKKLMLYLQAVEYISFLLFSHYIA</sequence>
<gene>
    <name evidence="1" type="ORF">A7Q10_10010</name>
</gene>
<accession>A0A4Y8P9F6</accession>
<dbReference type="AlphaFoldDB" id="A0A4Y8P9F6"/>
<organism evidence="1 2">
    <name type="scientific">Methylacidiphilum caldifontis</name>
    <dbReference type="NCBI Taxonomy" id="2795386"/>
    <lineage>
        <taxon>Bacteria</taxon>
        <taxon>Pseudomonadati</taxon>
        <taxon>Verrucomicrobiota</taxon>
        <taxon>Methylacidiphilae</taxon>
        <taxon>Methylacidiphilales</taxon>
        <taxon>Methylacidiphilaceae</taxon>
        <taxon>Methylacidiphilum (ex Ratnadevi et al. 2023)</taxon>
    </lineage>
</organism>
<name>A0A4Y8P9F6_9BACT</name>
<protein>
    <submittedName>
        <fullName evidence="1">Uncharacterized protein</fullName>
    </submittedName>
</protein>
<comment type="caution">
    <text evidence="1">The sequence shown here is derived from an EMBL/GenBank/DDBJ whole genome shotgun (WGS) entry which is preliminary data.</text>
</comment>
<keyword evidence="2" id="KW-1185">Reference proteome</keyword>
<evidence type="ECO:0000313" key="2">
    <source>
        <dbReference type="Proteomes" id="UP000297713"/>
    </source>
</evidence>
<evidence type="ECO:0000313" key="1">
    <source>
        <dbReference type="EMBL" id="TFE67061.1"/>
    </source>
</evidence>